<sequence>MNLNEIVSLFAAVLILLGSIVALISAIGIVKFKDVFLRAHAATKSSTLSVLLSLIGVFIYFLMMRDYFSVRTLLTILFLYLTSPVAGQMIVRTAYNIGSYMYMKDSQRKGTSLNIAYNRKEALKNRKLRAARRKEITEAFRKGEREPTISYKPYHKKK</sequence>
<keyword evidence="4 6" id="KW-0812">Transmembrane</keyword>
<evidence type="ECO:0000256" key="1">
    <source>
        <dbReference type="ARBA" id="ARBA00004651"/>
    </source>
</evidence>
<keyword evidence="6" id="KW-0472">Membrane</keyword>
<dbReference type="RefSeq" id="WP_015901364.1">
    <property type="nucleotide sequence ID" value="NZ_RQTE01000175.1"/>
</dbReference>
<dbReference type="GO" id="GO:0015385">
    <property type="term" value="F:sodium:proton antiporter activity"/>
    <property type="evidence" value="ECO:0007669"/>
    <property type="project" value="TreeGrafter"/>
</dbReference>
<dbReference type="NCBIfam" id="NF009236">
    <property type="entry name" value="PRK12586.1"/>
    <property type="match status" value="1"/>
</dbReference>
<feature type="transmembrane region" description="Helical" evidence="6">
    <location>
        <begin position="42"/>
        <end position="62"/>
    </location>
</feature>
<evidence type="ECO:0000256" key="4">
    <source>
        <dbReference type="ARBA" id="ARBA00022692"/>
    </source>
</evidence>
<feature type="transmembrane region" description="Helical" evidence="6">
    <location>
        <begin position="68"/>
        <end position="91"/>
    </location>
</feature>
<keyword evidence="3" id="KW-0050">Antiport</keyword>
<feature type="transmembrane region" description="Helical" evidence="6">
    <location>
        <begin position="6"/>
        <end position="30"/>
    </location>
</feature>
<dbReference type="AlphaFoldDB" id="A0A4Q7CN89"/>
<evidence type="ECO:0000256" key="5">
    <source>
        <dbReference type="ARBA" id="ARBA00022989"/>
    </source>
</evidence>
<keyword evidence="3" id="KW-0813">Transport</keyword>
<evidence type="ECO:0000313" key="8">
    <source>
        <dbReference type="Proteomes" id="UP000293854"/>
    </source>
</evidence>
<dbReference type="PANTHER" id="PTHR34703:SF1">
    <property type="entry name" value="ANTIPORTER SUBUNIT MNHG2-RELATED"/>
    <property type="match status" value="1"/>
</dbReference>
<dbReference type="InterPro" id="IPR005133">
    <property type="entry name" value="PhaG_MnhG_YufB"/>
</dbReference>
<dbReference type="NCBIfam" id="TIGR01300">
    <property type="entry name" value="CPA3_mnhG_phaG"/>
    <property type="match status" value="1"/>
</dbReference>
<dbReference type="Pfam" id="PF03334">
    <property type="entry name" value="PhaG_MnhG_YufB"/>
    <property type="match status" value="1"/>
</dbReference>
<evidence type="ECO:0000256" key="2">
    <source>
        <dbReference type="ARBA" id="ARBA00008404"/>
    </source>
</evidence>
<comment type="subcellular location">
    <subcellularLocation>
        <location evidence="1">Cell membrane</location>
        <topology evidence="1">Multi-pass membrane protein</topology>
    </subcellularLocation>
</comment>
<dbReference type="GeneID" id="93794571"/>
<keyword evidence="5 6" id="KW-1133">Transmembrane helix</keyword>
<dbReference type="PANTHER" id="PTHR34703">
    <property type="entry name" value="ANTIPORTER SUBUNIT MNHG2-RELATED"/>
    <property type="match status" value="1"/>
</dbReference>
<protein>
    <submittedName>
        <fullName evidence="7">Na+/H+ antiporter subunit G</fullName>
    </submittedName>
</protein>
<organism evidence="7 8">
    <name type="scientific">Staphylococcus condimenti</name>
    <dbReference type="NCBI Taxonomy" id="70255"/>
    <lineage>
        <taxon>Bacteria</taxon>
        <taxon>Bacillati</taxon>
        <taxon>Bacillota</taxon>
        <taxon>Bacilli</taxon>
        <taxon>Bacillales</taxon>
        <taxon>Staphylococcaceae</taxon>
        <taxon>Staphylococcus</taxon>
    </lineage>
</organism>
<gene>
    <name evidence="7" type="ORF">EIG99_09170</name>
</gene>
<accession>A0A4Q7CN89</accession>
<evidence type="ECO:0000256" key="3">
    <source>
        <dbReference type="ARBA" id="ARBA00022449"/>
    </source>
</evidence>
<name>A0A4Q7CN89_9STAP</name>
<dbReference type="Proteomes" id="UP000293854">
    <property type="component" value="Unassembled WGS sequence"/>
</dbReference>
<evidence type="ECO:0000256" key="6">
    <source>
        <dbReference type="SAM" id="Phobius"/>
    </source>
</evidence>
<evidence type="ECO:0000313" key="7">
    <source>
        <dbReference type="EMBL" id="RZI01310.1"/>
    </source>
</evidence>
<dbReference type="EMBL" id="RQTE01000175">
    <property type="protein sequence ID" value="RZI01310.1"/>
    <property type="molecule type" value="Genomic_DNA"/>
</dbReference>
<proteinExistence type="inferred from homology"/>
<reference evidence="7 8" key="1">
    <citation type="submission" date="2018-11" db="EMBL/GenBank/DDBJ databases">
        <title>Genomic profiling of Staphylococcus species from a Poultry farm system in KwaZulu-Natal, South Africa.</title>
        <authorList>
            <person name="Amoako D.G."/>
            <person name="Somboro A.M."/>
            <person name="Abia A.L.K."/>
            <person name="Bester L.A."/>
            <person name="Essack S.Y."/>
        </authorList>
    </citation>
    <scope>NUCLEOTIDE SEQUENCE [LARGE SCALE GENOMIC DNA]</scope>
    <source>
        <strain evidence="7 8">SA11</strain>
    </source>
</reference>
<dbReference type="GO" id="GO:0005886">
    <property type="term" value="C:plasma membrane"/>
    <property type="evidence" value="ECO:0007669"/>
    <property type="project" value="UniProtKB-SubCell"/>
</dbReference>
<comment type="caution">
    <text evidence="7">The sequence shown here is derived from an EMBL/GenBank/DDBJ whole genome shotgun (WGS) entry which is preliminary data.</text>
</comment>
<comment type="similarity">
    <text evidence="2">Belongs to the CPA3 antiporters (TC 2.A.63) subunit G family.</text>
</comment>